<evidence type="ECO:0000256" key="4">
    <source>
        <dbReference type="ARBA" id="ARBA00022729"/>
    </source>
</evidence>
<keyword evidence="3" id="KW-0964">Secreted</keyword>
<dbReference type="OrthoDB" id="5415592at2759"/>
<feature type="region of interest" description="Disordered" evidence="6">
    <location>
        <begin position="220"/>
        <end position="291"/>
    </location>
</feature>
<feature type="compositionally biased region" description="Pro residues" evidence="6">
    <location>
        <begin position="225"/>
        <end position="239"/>
    </location>
</feature>
<dbReference type="Pfam" id="PF22799">
    <property type="entry name" value="PIR1-like_C"/>
    <property type="match status" value="1"/>
</dbReference>
<evidence type="ECO:0000256" key="7">
    <source>
        <dbReference type="SAM" id="SignalP"/>
    </source>
</evidence>
<protein>
    <submittedName>
        <fullName evidence="9">Cell wall mannoprotein CIS3</fullName>
    </submittedName>
</protein>
<organism evidence="9 10">
    <name type="scientific">Colletotrichum chlorophyti</name>
    <dbReference type="NCBI Taxonomy" id="708187"/>
    <lineage>
        <taxon>Eukaryota</taxon>
        <taxon>Fungi</taxon>
        <taxon>Dikarya</taxon>
        <taxon>Ascomycota</taxon>
        <taxon>Pezizomycotina</taxon>
        <taxon>Sordariomycetes</taxon>
        <taxon>Hypocreomycetidae</taxon>
        <taxon>Glomerellales</taxon>
        <taxon>Glomerellaceae</taxon>
        <taxon>Colletotrichum</taxon>
    </lineage>
</organism>
<dbReference type="InterPro" id="IPR054508">
    <property type="entry name" value="PIR1-like_C"/>
</dbReference>
<dbReference type="PANTHER" id="PTHR47254">
    <property type="entry name" value="CELL WALL MANNOPROTEIN CIS3-RELATED"/>
    <property type="match status" value="1"/>
</dbReference>
<dbReference type="GO" id="GO:0031505">
    <property type="term" value="P:fungal-type cell wall organization"/>
    <property type="evidence" value="ECO:0007669"/>
    <property type="project" value="TreeGrafter"/>
</dbReference>
<comment type="similarity">
    <text evidence="5">Belongs to the PIR protein family.</text>
</comment>
<accession>A0A1Q8RRW8</accession>
<reference evidence="9 10" key="1">
    <citation type="submission" date="2016-11" db="EMBL/GenBank/DDBJ databases">
        <title>Draft Genome Assembly of Colletotrichum chlorophyti a pathogen of herbaceous plants.</title>
        <authorList>
            <person name="Gan P."/>
            <person name="Narusaka M."/>
            <person name="Tsushima A."/>
            <person name="Narusaka Y."/>
            <person name="Takano Y."/>
            <person name="Shirasu K."/>
        </authorList>
    </citation>
    <scope>NUCLEOTIDE SEQUENCE [LARGE SCALE GENOMIC DNA]</scope>
    <source>
        <strain evidence="9 10">NTL11</strain>
    </source>
</reference>
<sequence length="316" mass="31861">MKSVILTGLSAMVGMVSAVPASPSGVLAPENGPPASCQSSFDGSFGLSIVALGKRSLDERAACNNPGALDLTLKDGVLLDSKGRTGSIVSNFQFQFDGPPQSGVIYTGGFSVCANGSLALGDSTVFYRCASGSFWNLYDRHWAEQCSPIHLSVLPCGGEAPTPTGGKVVGTTVVATTILTVIEDGQPQVVTTAVPIPLCQIDDGQVQGHTTPCGELPPVTQTAVQPPPSEPAYNPPGTPVAPSTATAVVTTSAQTTPRVSSPTANTTAALTTTAGGTPSSPGSTNPAAPPVSGGQYLAPRTVMALVASMVAAVFMF</sequence>
<feature type="compositionally biased region" description="Low complexity" evidence="6">
    <location>
        <begin position="240"/>
        <end position="286"/>
    </location>
</feature>
<comment type="caution">
    <text evidence="9">The sequence shown here is derived from an EMBL/GenBank/DDBJ whole genome shotgun (WGS) entry which is preliminary data.</text>
</comment>
<evidence type="ECO:0000256" key="3">
    <source>
        <dbReference type="ARBA" id="ARBA00022525"/>
    </source>
</evidence>
<keyword evidence="10" id="KW-1185">Reference proteome</keyword>
<evidence type="ECO:0000313" key="9">
    <source>
        <dbReference type="EMBL" id="OLN87078.1"/>
    </source>
</evidence>
<proteinExistence type="inferred from homology"/>
<gene>
    <name evidence="9" type="ORF">CCHL11_06512</name>
</gene>
<name>A0A1Q8RRW8_9PEZI</name>
<dbReference type="Proteomes" id="UP000186583">
    <property type="component" value="Unassembled WGS sequence"/>
</dbReference>
<dbReference type="EMBL" id="MPGH01000105">
    <property type="protein sequence ID" value="OLN87078.1"/>
    <property type="molecule type" value="Genomic_DNA"/>
</dbReference>
<evidence type="ECO:0000256" key="2">
    <source>
        <dbReference type="ARBA" id="ARBA00022512"/>
    </source>
</evidence>
<evidence type="ECO:0000313" key="10">
    <source>
        <dbReference type="Proteomes" id="UP000186583"/>
    </source>
</evidence>
<feature type="domain" description="Cell wall mannoprotein PIR1-like C-terminal" evidence="8">
    <location>
        <begin position="76"/>
        <end position="149"/>
    </location>
</feature>
<dbReference type="GO" id="GO:0009277">
    <property type="term" value="C:fungal-type cell wall"/>
    <property type="evidence" value="ECO:0007669"/>
    <property type="project" value="TreeGrafter"/>
</dbReference>
<evidence type="ECO:0000256" key="5">
    <source>
        <dbReference type="ARBA" id="ARBA00038219"/>
    </source>
</evidence>
<feature type="signal peptide" evidence="7">
    <location>
        <begin position="1"/>
        <end position="18"/>
    </location>
</feature>
<keyword evidence="4 7" id="KW-0732">Signal</keyword>
<evidence type="ECO:0000259" key="8">
    <source>
        <dbReference type="Pfam" id="PF22799"/>
    </source>
</evidence>
<dbReference type="GO" id="GO:0005199">
    <property type="term" value="F:structural constituent of cell wall"/>
    <property type="evidence" value="ECO:0007669"/>
    <property type="project" value="TreeGrafter"/>
</dbReference>
<feature type="chain" id="PRO_5012886828" evidence="7">
    <location>
        <begin position="19"/>
        <end position="316"/>
    </location>
</feature>
<evidence type="ECO:0000256" key="6">
    <source>
        <dbReference type="SAM" id="MobiDB-lite"/>
    </source>
</evidence>
<evidence type="ECO:0000256" key="1">
    <source>
        <dbReference type="ARBA" id="ARBA00004191"/>
    </source>
</evidence>
<dbReference type="PANTHER" id="PTHR47254:SF1">
    <property type="entry name" value="CELL WALL MANNOPROTEIN CIS3-RELATED"/>
    <property type="match status" value="1"/>
</dbReference>
<dbReference type="AlphaFoldDB" id="A0A1Q8RRW8"/>
<comment type="subcellular location">
    <subcellularLocation>
        <location evidence="1">Secreted</location>
        <location evidence="1">Cell wall</location>
    </subcellularLocation>
</comment>
<keyword evidence="2" id="KW-0134">Cell wall</keyword>
<dbReference type="InterPro" id="IPR051153">
    <property type="entry name" value="Yeast_CWMannoprotein_PIR"/>
</dbReference>